<dbReference type="PANTHER" id="PTHR10151">
    <property type="entry name" value="ECTONUCLEOTIDE PYROPHOSPHATASE/PHOSPHODIESTERASE"/>
    <property type="match status" value="1"/>
</dbReference>
<dbReference type="Gene3D" id="3.30.1360.150">
    <property type="match status" value="1"/>
</dbReference>
<organism evidence="6 7">
    <name type="scientific">Flavihumibacter petaseus NBRC 106054</name>
    <dbReference type="NCBI Taxonomy" id="1220578"/>
    <lineage>
        <taxon>Bacteria</taxon>
        <taxon>Pseudomonadati</taxon>
        <taxon>Bacteroidota</taxon>
        <taxon>Chitinophagia</taxon>
        <taxon>Chitinophagales</taxon>
        <taxon>Chitinophagaceae</taxon>
        <taxon>Flavihumibacter</taxon>
    </lineage>
</organism>
<dbReference type="CDD" id="cd16016">
    <property type="entry name" value="AP-SPAP"/>
    <property type="match status" value="1"/>
</dbReference>
<keyword evidence="3" id="KW-0732">Signal</keyword>
<dbReference type="PANTHER" id="PTHR10151:SF120">
    <property type="entry name" value="BIS(5'-ADENOSYL)-TRIPHOSPHATASE"/>
    <property type="match status" value="1"/>
</dbReference>
<dbReference type="STRING" id="1220578.FPE01S_06_00540"/>
<protein>
    <submittedName>
        <fullName evidence="6">Putative 2-amino-3-ketobutyrate coenzyme A ligase</fullName>
    </submittedName>
</protein>
<dbReference type="GO" id="GO:0046872">
    <property type="term" value="F:metal ion binding"/>
    <property type="evidence" value="ECO:0007669"/>
    <property type="project" value="UniProtKB-KW"/>
</dbReference>
<feature type="binding site" evidence="5">
    <location>
        <begin position="147"/>
        <end position="149"/>
    </location>
    <ligand>
        <name>substrate</name>
    </ligand>
</feature>
<keyword evidence="7" id="KW-1185">Reference proteome</keyword>
<dbReference type="AlphaFoldDB" id="A0A0E9N6Y5"/>
<accession>A0A0E9N6Y5</accession>
<name>A0A0E9N6Y5_9BACT</name>
<keyword evidence="2" id="KW-0479">Metal-binding</keyword>
<evidence type="ECO:0000256" key="4">
    <source>
        <dbReference type="PIRSR" id="PIRSR031924-50"/>
    </source>
</evidence>
<dbReference type="InterPro" id="IPR017850">
    <property type="entry name" value="Alkaline_phosphatase_core_sf"/>
</dbReference>
<gene>
    <name evidence="6" type="ORF">FPE01S_06_00540</name>
</gene>
<dbReference type="EMBL" id="BBWV01000006">
    <property type="protein sequence ID" value="GAO45563.1"/>
    <property type="molecule type" value="Genomic_DNA"/>
</dbReference>
<reference evidence="6 7" key="1">
    <citation type="submission" date="2015-04" db="EMBL/GenBank/DDBJ databases">
        <title>Whole genome shotgun sequence of Flavihumibacter petaseus NBRC 106054.</title>
        <authorList>
            <person name="Miyazawa S."/>
            <person name="Hosoyama A."/>
            <person name="Hashimoto M."/>
            <person name="Noguchi M."/>
            <person name="Tsuchikane K."/>
            <person name="Ohji S."/>
            <person name="Yamazoe A."/>
            <person name="Ichikawa N."/>
            <person name="Kimura A."/>
            <person name="Fujita N."/>
        </authorList>
    </citation>
    <scope>NUCLEOTIDE SEQUENCE [LARGE SCALE GENOMIC DNA]</scope>
    <source>
        <strain evidence="6 7">NBRC 106054</strain>
    </source>
</reference>
<dbReference type="InterPro" id="IPR026263">
    <property type="entry name" value="Alkaline_phosphatase_prok"/>
</dbReference>
<dbReference type="InterPro" id="IPR002591">
    <property type="entry name" value="Phosphodiest/P_Trfase"/>
</dbReference>
<dbReference type="GO" id="GO:0004035">
    <property type="term" value="F:alkaline phosphatase activity"/>
    <property type="evidence" value="ECO:0007669"/>
    <property type="project" value="InterPro"/>
</dbReference>
<comment type="caution">
    <text evidence="6">The sequence shown here is derived from an EMBL/GenBank/DDBJ whole genome shotgun (WGS) entry which is preliminary data.</text>
</comment>
<dbReference type="Pfam" id="PF01663">
    <property type="entry name" value="Phosphodiest"/>
    <property type="match status" value="1"/>
</dbReference>
<evidence type="ECO:0000313" key="7">
    <source>
        <dbReference type="Proteomes" id="UP000033121"/>
    </source>
</evidence>
<sequence>MNVFGQAGTTPAKPKLVVGMVVDQMRWDYLYRYKDRYQANGGFKRLLTQGFSNENTLIPYTPTITACGHTCIYTGSVPAVHGITGNAWFDRTRNKSVYCTEDPSVKTVGSTTAAGEMSPANLYTTTITDELKLASNFRSKVIGIAVKDRGAILPAGHAADAAYWYDNKTGNWITSTFYRSELPDWLQQYNAAKHVDQYYALGWNTLYPIATYTMSTRDENAFEGKPFGSDAKGFPYSLKNFTGKNFGAISSTPYGNTMTLEVAKAAVKAEGMGKGAFTDFLAVSLSSTDYVGHAFGPNSIEAEDTYLRLDKDLGEFFNFLDQTIGKGQWLFFISADHGVAHVPGFMTEHKIPAGLFDDGAAMKALNASLEQSFGAPNLVNSMYNYQVHLNLPVVDSLKLDRDKLANAAAAFMKKQPGVARAFVLENLAETTLPSKIKEMVANGYMPNRSGDVQFLLEPQYLDGGPTGTTHGLWNPYDAHIPLVWMGWKIKPGKSNVEVYMTDIAPTVAALLQIQMPNGCIGKPIEAITR</sequence>
<evidence type="ECO:0000256" key="3">
    <source>
        <dbReference type="ARBA" id="ARBA00022729"/>
    </source>
</evidence>
<evidence type="ECO:0000256" key="1">
    <source>
        <dbReference type="ARBA" id="ARBA00022553"/>
    </source>
</evidence>
<dbReference type="Proteomes" id="UP000033121">
    <property type="component" value="Unassembled WGS sequence"/>
</dbReference>
<evidence type="ECO:0000256" key="5">
    <source>
        <dbReference type="PIRSR" id="PIRSR031924-51"/>
    </source>
</evidence>
<feature type="active site" description="Phosphothreonine intermediate" evidence="4">
    <location>
        <position position="65"/>
    </location>
</feature>
<evidence type="ECO:0000256" key="2">
    <source>
        <dbReference type="ARBA" id="ARBA00022723"/>
    </source>
</evidence>
<dbReference type="PIRSF" id="PIRSF031924">
    <property type="entry name" value="Pi-irrepressible_AP"/>
    <property type="match status" value="1"/>
</dbReference>
<dbReference type="Gene3D" id="3.40.720.10">
    <property type="entry name" value="Alkaline Phosphatase, subunit A"/>
    <property type="match status" value="1"/>
</dbReference>
<proteinExistence type="predicted"/>
<dbReference type="NCBIfam" id="NF042991">
    <property type="entry name" value="alk_phos_PafA"/>
    <property type="match status" value="1"/>
</dbReference>
<dbReference type="GO" id="GO:0016874">
    <property type="term" value="F:ligase activity"/>
    <property type="evidence" value="ECO:0007669"/>
    <property type="project" value="UniProtKB-KW"/>
</dbReference>
<feature type="binding site" evidence="5">
    <location>
        <position position="86"/>
    </location>
    <ligand>
        <name>substrate</name>
    </ligand>
</feature>
<keyword evidence="1 4" id="KW-0597">Phosphoprotein</keyword>
<evidence type="ECO:0000313" key="6">
    <source>
        <dbReference type="EMBL" id="GAO45563.1"/>
    </source>
</evidence>
<keyword evidence="6" id="KW-0436">Ligase</keyword>
<dbReference type="SUPFAM" id="SSF53649">
    <property type="entry name" value="Alkaline phosphatase-like"/>
    <property type="match status" value="1"/>
</dbReference>